<feature type="region of interest" description="Disordered" evidence="1">
    <location>
        <begin position="1"/>
        <end position="38"/>
    </location>
</feature>
<sequence length="38" mass="3952">MSINAIAWANDSKPAGPVEKPTLIGPARHTAANGTTRH</sequence>
<accession>A0A6N2RYN9</accession>
<proteinExistence type="predicted"/>
<name>A0A6N2RYN9_9BIFI</name>
<evidence type="ECO:0000256" key="1">
    <source>
        <dbReference type="SAM" id="MobiDB-lite"/>
    </source>
</evidence>
<gene>
    <name evidence="2" type="ORF">BDLFYP24_01241</name>
</gene>
<reference evidence="2" key="1">
    <citation type="submission" date="2019-11" db="EMBL/GenBank/DDBJ databases">
        <authorList>
            <person name="Feng L."/>
        </authorList>
    </citation>
    <scope>NUCLEOTIDE SEQUENCE</scope>
    <source>
        <strain evidence="2">BdentiumLFYP24</strain>
    </source>
</reference>
<organism evidence="2">
    <name type="scientific">Bifidobacterium dentium</name>
    <dbReference type="NCBI Taxonomy" id="1689"/>
    <lineage>
        <taxon>Bacteria</taxon>
        <taxon>Bacillati</taxon>
        <taxon>Actinomycetota</taxon>
        <taxon>Actinomycetes</taxon>
        <taxon>Bifidobacteriales</taxon>
        <taxon>Bifidobacteriaceae</taxon>
        <taxon>Bifidobacterium</taxon>
    </lineage>
</organism>
<dbReference type="EMBL" id="CACRSP010000003">
    <property type="protein sequence ID" value="VYS86167.1"/>
    <property type="molecule type" value="Genomic_DNA"/>
</dbReference>
<dbReference type="AlphaFoldDB" id="A0A6N2RYN9"/>
<protein>
    <submittedName>
        <fullName evidence="2">Uncharacterized protein</fullName>
    </submittedName>
</protein>
<evidence type="ECO:0000313" key="2">
    <source>
        <dbReference type="EMBL" id="VYS86167.1"/>
    </source>
</evidence>